<dbReference type="EMBL" id="CP001688">
    <property type="protein sequence ID" value="ACV47109.1"/>
    <property type="molecule type" value="Genomic_DNA"/>
</dbReference>
<keyword evidence="2 6" id="KW-0812">Transmembrane</keyword>
<dbReference type="PRINTS" id="PR00728">
    <property type="entry name" value="SIGNALPTASE"/>
</dbReference>
<keyword evidence="3 6" id="KW-1133">Transmembrane helix</keyword>
<sequence length="194" mass="20091">MYGVSDRHPSHGRGPARPPESRSPVPGSRVVWRAVALLLAAFVLVSVFGQIAPISYVNSGSMAPALSTGDGFVAVPAAVADDPDPGDVIVYRSQEIEAGGLVTHRIVGRTDGGFVTKGDANPVTDQQAGEPPVSRDRIVAQVFAVDGRVVSLSGLGTVSMTIRSAVRTSPVGLPPASMELLVLAAGAVLFWRGR</sequence>
<dbReference type="NCBIfam" id="TIGR02228">
    <property type="entry name" value="sigpep_I_arch"/>
    <property type="match status" value="1"/>
</dbReference>
<dbReference type="InterPro" id="IPR036286">
    <property type="entry name" value="LexA/Signal_pep-like_sf"/>
</dbReference>
<dbReference type="SUPFAM" id="SSF51306">
    <property type="entry name" value="LexA/Signal peptidase"/>
    <property type="match status" value="1"/>
</dbReference>
<evidence type="ECO:0000313" key="7">
    <source>
        <dbReference type="EMBL" id="ACV47109.1"/>
    </source>
</evidence>
<reference evidence="7 8" key="1">
    <citation type="journal article" date="2009" name="Stand. Genomic Sci.">
        <title>Complete genome sequence of Halomicrobium mukohataei type strain (arg-2).</title>
        <authorList>
            <person name="Tindall B.J."/>
            <person name="Schneider S."/>
            <person name="Lapidus A."/>
            <person name="Copeland A."/>
            <person name="Glavina Del Rio T."/>
            <person name="Nolan M."/>
            <person name="Lucas S."/>
            <person name="Chen F."/>
            <person name="Tice H."/>
            <person name="Cheng J.F."/>
            <person name="Saunders E."/>
            <person name="Bruce D."/>
            <person name="Goodwin L."/>
            <person name="Pitluck S."/>
            <person name="Mikhailova N."/>
            <person name="Pati A."/>
            <person name="Ivanova N."/>
            <person name="Mavrommatis K."/>
            <person name="Chen A."/>
            <person name="Palaniappan K."/>
            <person name="Chain P."/>
            <person name="Land M."/>
            <person name="Hauser L."/>
            <person name="Chang Y.J."/>
            <person name="Jeffries C.D."/>
            <person name="Brettin T."/>
            <person name="Han C."/>
            <person name="Rohde M."/>
            <person name="Goker M."/>
            <person name="Bristow J."/>
            <person name="Eisen J.A."/>
            <person name="Markowitz V."/>
            <person name="Hugenholtz P."/>
            <person name="Klenk H.P."/>
            <person name="Kyrpides N.C."/>
            <person name="Detter J.C."/>
        </authorList>
    </citation>
    <scope>NUCLEOTIDE SEQUENCE [LARGE SCALE GENOMIC DNA]</scope>
    <source>
        <strain evidence="8">ATCC 700874 / DSM 12286 / JCM 9738 / NCIMB 13541</strain>
    </source>
</reference>
<dbReference type="GO" id="GO:0006465">
    <property type="term" value="P:signal peptide processing"/>
    <property type="evidence" value="ECO:0007669"/>
    <property type="project" value="InterPro"/>
</dbReference>
<evidence type="ECO:0000256" key="2">
    <source>
        <dbReference type="ARBA" id="ARBA00022692"/>
    </source>
</evidence>
<evidence type="ECO:0000256" key="5">
    <source>
        <dbReference type="SAM" id="MobiDB-lite"/>
    </source>
</evidence>
<dbReference type="HOGENOM" id="CLU_1399706_0_0_2"/>
<gene>
    <name evidence="7" type="ordered locus">Hmuk_0980</name>
</gene>
<evidence type="ECO:0000256" key="1">
    <source>
        <dbReference type="ARBA" id="ARBA00004370"/>
    </source>
</evidence>
<accession>C7P1A1</accession>
<organism evidence="7 8">
    <name type="scientific">Halomicrobium mukohataei (strain ATCC 700874 / DSM 12286 / JCM 9738 / NCIMB 13541)</name>
    <name type="common">Haloarcula mukohataei</name>
    <dbReference type="NCBI Taxonomy" id="485914"/>
    <lineage>
        <taxon>Archaea</taxon>
        <taxon>Methanobacteriati</taxon>
        <taxon>Methanobacteriota</taxon>
        <taxon>Stenosarchaea group</taxon>
        <taxon>Halobacteria</taxon>
        <taxon>Halobacteriales</taxon>
        <taxon>Haloarculaceae</taxon>
        <taxon>Halomicrobium</taxon>
    </lineage>
</organism>
<dbReference type="RefSeq" id="WP_015761955.1">
    <property type="nucleotide sequence ID" value="NC_013202.1"/>
</dbReference>
<dbReference type="Proteomes" id="UP000001746">
    <property type="component" value="Chromosome"/>
</dbReference>
<evidence type="ECO:0000256" key="3">
    <source>
        <dbReference type="ARBA" id="ARBA00022989"/>
    </source>
</evidence>
<evidence type="ECO:0000256" key="4">
    <source>
        <dbReference type="ARBA" id="ARBA00023136"/>
    </source>
</evidence>
<dbReference type="eggNOG" id="arCOG01740">
    <property type="taxonomic scope" value="Archaea"/>
</dbReference>
<evidence type="ECO:0000256" key="6">
    <source>
        <dbReference type="SAM" id="Phobius"/>
    </source>
</evidence>
<dbReference type="AlphaFoldDB" id="C7P1A1"/>
<dbReference type="GO" id="GO:0004252">
    <property type="term" value="F:serine-type endopeptidase activity"/>
    <property type="evidence" value="ECO:0007669"/>
    <property type="project" value="InterPro"/>
</dbReference>
<keyword evidence="8" id="KW-1185">Reference proteome</keyword>
<dbReference type="KEGG" id="hmu:Hmuk_0980"/>
<proteinExistence type="predicted"/>
<comment type="subcellular location">
    <subcellularLocation>
        <location evidence="1">Membrane</location>
    </subcellularLocation>
</comment>
<feature type="region of interest" description="Disordered" evidence="5">
    <location>
        <begin position="1"/>
        <end position="26"/>
    </location>
</feature>
<feature type="transmembrane region" description="Helical" evidence="6">
    <location>
        <begin position="30"/>
        <end position="52"/>
    </location>
</feature>
<dbReference type="GO" id="GO:0016020">
    <property type="term" value="C:membrane"/>
    <property type="evidence" value="ECO:0007669"/>
    <property type="project" value="UniProtKB-SubCell"/>
</dbReference>
<keyword evidence="4 6" id="KW-0472">Membrane</keyword>
<name>C7P1A1_HALMD</name>
<dbReference type="InterPro" id="IPR001733">
    <property type="entry name" value="Peptidase_S26B"/>
</dbReference>
<dbReference type="STRING" id="485914.Hmuk_0980"/>
<protein>
    <submittedName>
        <fullName evidence="7">Peptidase S26B, signal peptidase</fullName>
    </submittedName>
</protein>
<dbReference type="InterPro" id="IPR019533">
    <property type="entry name" value="Peptidase_S26"/>
</dbReference>
<dbReference type="GeneID" id="8410497"/>
<dbReference type="GeneID" id="42178882"/>
<evidence type="ECO:0000313" key="8">
    <source>
        <dbReference type="Proteomes" id="UP000001746"/>
    </source>
</evidence>
<dbReference type="CDD" id="cd06530">
    <property type="entry name" value="S26_SPase_I"/>
    <property type="match status" value="1"/>
</dbReference>